<feature type="compositionally biased region" description="Basic residues" evidence="1">
    <location>
        <begin position="30"/>
        <end position="39"/>
    </location>
</feature>
<reference evidence="4" key="1">
    <citation type="journal article" date="2017" name="Front. Plant Sci.">
        <title>Climate Clever Clovers: New Paradigm to Reduce the Environmental Footprint of Ruminants by Breeding Low Methanogenic Forages Utilizing Haplotype Variation.</title>
        <authorList>
            <person name="Kaur P."/>
            <person name="Appels R."/>
            <person name="Bayer P.E."/>
            <person name="Keeble-Gagnere G."/>
            <person name="Wang J."/>
            <person name="Hirakawa H."/>
            <person name="Shirasawa K."/>
            <person name="Vercoe P."/>
            <person name="Stefanova K."/>
            <person name="Durmic Z."/>
            <person name="Nichols P."/>
            <person name="Revell C."/>
            <person name="Isobe S.N."/>
            <person name="Edwards D."/>
            <person name="Erskine W."/>
        </authorList>
    </citation>
    <scope>NUCLEOTIDE SEQUENCE [LARGE SCALE GENOMIC DNA]</scope>
    <source>
        <strain evidence="4">cv. Daliak</strain>
    </source>
</reference>
<keyword evidence="4" id="KW-1185">Reference proteome</keyword>
<proteinExistence type="predicted"/>
<dbReference type="EMBL" id="DF973277">
    <property type="protein sequence ID" value="GAU23799.1"/>
    <property type="molecule type" value="Genomic_DNA"/>
</dbReference>
<dbReference type="InterPro" id="IPR006571">
    <property type="entry name" value="TLDc_dom"/>
</dbReference>
<dbReference type="Pfam" id="PF07534">
    <property type="entry name" value="TLD"/>
    <property type="match status" value="1"/>
</dbReference>
<feature type="domain" description="TLDc" evidence="2">
    <location>
        <begin position="138"/>
        <end position="198"/>
    </location>
</feature>
<feature type="region of interest" description="Disordered" evidence="1">
    <location>
        <begin position="64"/>
        <end position="115"/>
    </location>
</feature>
<evidence type="ECO:0000259" key="2">
    <source>
        <dbReference type="Pfam" id="PF07534"/>
    </source>
</evidence>
<name>A0A2Z6MXJ3_TRISU</name>
<dbReference type="AlphaFoldDB" id="A0A2Z6MXJ3"/>
<organism evidence="3 4">
    <name type="scientific">Trifolium subterraneum</name>
    <name type="common">Subterranean clover</name>
    <dbReference type="NCBI Taxonomy" id="3900"/>
    <lineage>
        <taxon>Eukaryota</taxon>
        <taxon>Viridiplantae</taxon>
        <taxon>Streptophyta</taxon>
        <taxon>Embryophyta</taxon>
        <taxon>Tracheophyta</taxon>
        <taxon>Spermatophyta</taxon>
        <taxon>Magnoliopsida</taxon>
        <taxon>eudicotyledons</taxon>
        <taxon>Gunneridae</taxon>
        <taxon>Pentapetalae</taxon>
        <taxon>rosids</taxon>
        <taxon>fabids</taxon>
        <taxon>Fabales</taxon>
        <taxon>Fabaceae</taxon>
        <taxon>Papilionoideae</taxon>
        <taxon>50 kb inversion clade</taxon>
        <taxon>NPAAA clade</taxon>
        <taxon>Hologalegina</taxon>
        <taxon>IRL clade</taxon>
        <taxon>Trifolieae</taxon>
        <taxon>Trifolium</taxon>
    </lineage>
</organism>
<dbReference type="PANTHER" id="PTHR23354:SF74">
    <property type="entry name" value="TLD-DOMAIN CONTAINING NUCLEOLAR PROTEIN"/>
    <property type="match status" value="1"/>
</dbReference>
<evidence type="ECO:0000256" key="1">
    <source>
        <dbReference type="SAM" id="MobiDB-lite"/>
    </source>
</evidence>
<dbReference type="PANTHER" id="PTHR23354">
    <property type="entry name" value="NUCLEOLAR PROTEIN 7/ESTROGEN RECEPTOR COACTIVATOR-RELATED"/>
    <property type="match status" value="1"/>
</dbReference>
<evidence type="ECO:0000313" key="4">
    <source>
        <dbReference type="Proteomes" id="UP000242715"/>
    </source>
</evidence>
<sequence length="198" mass="22066">ASSYPKEGKSLSSYLSYIIPSINSDGSNTSKHRHDRKRTQSFSSGYNYEHFEYQDVPPDTYVDCDPTYNSMDLTKDETMNADQTSRRSSSSSEVFEEANEMQTPKTSKKSPPLNLSDDSTFISPELYEFFESCLPNIVKGRANRYYYICMNDLLGLGGGGNFALCLDGDLLTGTSGPSDTFGNLCLAHSPEFELKNVE</sequence>
<dbReference type="Proteomes" id="UP000242715">
    <property type="component" value="Unassembled WGS sequence"/>
</dbReference>
<evidence type="ECO:0000313" key="3">
    <source>
        <dbReference type="EMBL" id="GAU23799.1"/>
    </source>
</evidence>
<feature type="region of interest" description="Disordered" evidence="1">
    <location>
        <begin position="22"/>
        <end position="43"/>
    </location>
</feature>
<protein>
    <recommendedName>
        <fullName evidence="2">TLDc domain-containing protein</fullName>
    </recommendedName>
</protein>
<feature type="non-terminal residue" evidence="3">
    <location>
        <position position="198"/>
    </location>
</feature>
<dbReference type="OrthoDB" id="26679at2759"/>
<accession>A0A2Z6MXJ3</accession>
<feature type="non-terminal residue" evidence="3">
    <location>
        <position position="1"/>
    </location>
</feature>
<gene>
    <name evidence="3" type="ORF">TSUD_27080</name>
</gene>